<feature type="transmembrane region" description="Helical" evidence="5">
    <location>
        <begin position="377"/>
        <end position="397"/>
    </location>
</feature>
<dbReference type="EMBL" id="LFZO01000327">
    <property type="protein sequence ID" value="KXT09557.1"/>
    <property type="molecule type" value="Genomic_DNA"/>
</dbReference>
<comment type="subcellular location">
    <subcellularLocation>
        <location evidence="1">Membrane</location>
        <topology evidence="1">Multi-pass membrane protein</topology>
    </subcellularLocation>
</comment>
<reference evidence="7 8" key="1">
    <citation type="submission" date="2015-07" db="EMBL/GenBank/DDBJ databases">
        <title>Comparative genomics of the Sigatoka disease complex on banana suggests a link between parallel evolutionary changes in Pseudocercospora fijiensis and Pseudocercospora eumusae and increased virulence on the banana host.</title>
        <authorList>
            <person name="Chang T.-C."/>
            <person name="Salvucci A."/>
            <person name="Crous P.W."/>
            <person name="Stergiopoulos I."/>
        </authorList>
    </citation>
    <scope>NUCLEOTIDE SEQUENCE [LARGE SCALE GENOMIC DNA]</scope>
    <source>
        <strain evidence="7 8">CBS 116634</strain>
    </source>
</reference>
<dbReference type="InterPro" id="IPR052185">
    <property type="entry name" value="IPC_Synthase-Related"/>
</dbReference>
<gene>
    <name evidence="7" type="ORF">AC579_9548</name>
</gene>
<feature type="transmembrane region" description="Helical" evidence="5">
    <location>
        <begin position="219"/>
        <end position="239"/>
    </location>
</feature>
<proteinExistence type="predicted"/>
<feature type="transmembrane region" description="Helical" evidence="5">
    <location>
        <begin position="347"/>
        <end position="371"/>
    </location>
</feature>
<name>A0A139I4C9_9PEZI</name>
<feature type="domain" description="Inositolphosphotransferase Aur1/Ipt1" evidence="6">
    <location>
        <begin position="199"/>
        <end position="324"/>
    </location>
</feature>
<dbReference type="STRING" id="113226.A0A139I4C9"/>
<feature type="transmembrane region" description="Helical" evidence="5">
    <location>
        <begin position="251"/>
        <end position="269"/>
    </location>
</feature>
<organism evidence="7 8">
    <name type="scientific">Pseudocercospora musae</name>
    <dbReference type="NCBI Taxonomy" id="113226"/>
    <lineage>
        <taxon>Eukaryota</taxon>
        <taxon>Fungi</taxon>
        <taxon>Dikarya</taxon>
        <taxon>Ascomycota</taxon>
        <taxon>Pezizomycotina</taxon>
        <taxon>Dothideomycetes</taxon>
        <taxon>Dothideomycetidae</taxon>
        <taxon>Mycosphaerellales</taxon>
        <taxon>Mycosphaerellaceae</taxon>
        <taxon>Pseudocercospora</taxon>
    </lineage>
</organism>
<feature type="transmembrane region" description="Helical" evidence="5">
    <location>
        <begin position="310"/>
        <end position="327"/>
    </location>
</feature>
<dbReference type="Proteomes" id="UP000073492">
    <property type="component" value="Unassembled WGS sequence"/>
</dbReference>
<comment type="caution">
    <text evidence="7">The sequence shown here is derived from an EMBL/GenBank/DDBJ whole genome shotgun (WGS) entry which is preliminary data.</text>
</comment>
<evidence type="ECO:0000313" key="8">
    <source>
        <dbReference type="Proteomes" id="UP000073492"/>
    </source>
</evidence>
<feature type="transmembrane region" description="Helical" evidence="5">
    <location>
        <begin position="36"/>
        <end position="53"/>
    </location>
</feature>
<keyword evidence="4 5" id="KW-0472">Membrane</keyword>
<evidence type="ECO:0000256" key="1">
    <source>
        <dbReference type="ARBA" id="ARBA00004141"/>
    </source>
</evidence>
<protein>
    <recommendedName>
        <fullName evidence="6">Inositolphosphotransferase Aur1/Ipt1 domain-containing protein</fullName>
    </recommendedName>
</protein>
<keyword evidence="8" id="KW-1185">Reference proteome</keyword>
<dbReference type="GO" id="GO:0016020">
    <property type="term" value="C:membrane"/>
    <property type="evidence" value="ECO:0007669"/>
    <property type="project" value="UniProtKB-SubCell"/>
</dbReference>
<dbReference type="AlphaFoldDB" id="A0A139I4C9"/>
<dbReference type="OrthoDB" id="2566866at2759"/>
<accession>A0A139I4C9</accession>
<evidence type="ECO:0000256" key="4">
    <source>
        <dbReference type="ARBA" id="ARBA00023136"/>
    </source>
</evidence>
<dbReference type="CDD" id="cd03386">
    <property type="entry name" value="PAP2_Aur1_like"/>
    <property type="match status" value="1"/>
</dbReference>
<dbReference type="Pfam" id="PF14378">
    <property type="entry name" value="PAP2_3"/>
    <property type="match status" value="1"/>
</dbReference>
<dbReference type="PANTHER" id="PTHR31310:SF10">
    <property type="entry name" value="INOSITOLPHOSPHOTRANSFERASE AUR1_IPT1 DOMAIN-CONTAINING PROTEIN"/>
    <property type="match status" value="1"/>
</dbReference>
<feature type="transmembrane region" description="Helical" evidence="5">
    <location>
        <begin position="134"/>
        <end position="154"/>
    </location>
</feature>
<dbReference type="PANTHER" id="PTHR31310">
    <property type="match status" value="1"/>
</dbReference>
<keyword evidence="3 5" id="KW-1133">Transmembrane helix</keyword>
<evidence type="ECO:0000256" key="3">
    <source>
        <dbReference type="ARBA" id="ARBA00022989"/>
    </source>
</evidence>
<dbReference type="InterPro" id="IPR026841">
    <property type="entry name" value="Aur1/Ipt1"/>
</dbReference>
<sequence>MAGEVAGGVLTHNLTEAVFDNYAQWTAKPEFKLPNWGEAVVFVTILFGGMILTRRRDYSIFGRRRGFSYKSILDQSPRDSEDTDLFEFDSDNDDDRLSTFAHEKQSPKSRSCCGLCTVSTPNTSRFKNHIHSRLFQKFPFLVEMLYWLLNYLFYRMTTLLSNKIFSGKGIWATAQSHALSILEFEQFSSFSFLFPVRELDIQQWFMHDHQTLLTFLDRFYSLIHIPGSMAFLVWYYYVAPSHSTFATIRRTMTLTNFMAFITFIFFPVMPPRLLPKEYGFLDTVHMEDAASLWQTGKHVNSLAAMPSMHFGYSFVIGCTLIYHSGLFRRRFDNLEATRPKNVFCKLLYAALGLLYPSMILITILATANHYLLDAMVAFVYCCLAFVANKVFFVLLPLEDLFLWAIRAEKPVPSTGERFPVRPGRI</sequence>
<evidence type="ECO:0000259" key="6">
    <source>
        <dbReference type="Pfam" id="PF14378"/>
    </source>
</evidence>
<keyword evidence="2 5" id="KW-0812">Transmembrane</keyword>
<evidence type="ECO:0000256" key="2">
    <source>
        <dbReference type="ARBA" id="ARBA00022692"/>
    </source>
</evidence>
<evidence type="ECO:0000313" key="7">
    <source>
        <dbReference type="EMBL" id="KXT09557.1"/>
    </source>
</evidence>
<evidence type="ECO:0000256" key="5">
    <source>
        <dbReference type="SAM" id="Phobius"/>
    </source>
</evidence>